<sequence length="109" mass="12306">EMQRTLDVCLKLCAPGSLIGIIGISDSRPSLAVSKLVNWGVTIKGLTRSTYFDYKQSLTYMADYKMQKYLQKFIHPRQFTINSATDLKEAFDFAVETHAPGRILISFPV</sequence>
<comment type="caution">
    <text evidence="1">The sequence shown here is derived from an EMBL/GenBank/DDBJ whole genome shotgun (WGS) entry which is preliminary data.</text>
</comment>
<proteinExistence type="predicted"/>
<dbReference type="EMBL" id="LCOT01000015">
    <property type="protein sequence ID" value="KKU83638.1"/>
    <property type="molecule type" value="Genomic_DNA"/>
</dbReference>
<dbReference type="Proteomes" id="UP000034265">
    <property type="component" value="Unassembled WGS sequence"/>
</dbReference>
<feature type="non-terminal residue" evidence="1">
    <location>
        <position position="1"/>
    </location>
</feature>
<evidence type="ECO:0000313" key="2">
    <source>
        <dbReference type="Proteomes" id="UP000034265"/>
    </source>
</evidence>
<name>A0A0G1VZV8_9BACT</name>
<evidence type="ECO:0008006" key="3">
    <source>
        <dbReference type="Google" id="ProtNLM"/>
    </source>
</evidence>
<protein>
    <recommendedName>
        <fullName evidence="3">Alcohol dehydrogenase</fullName>
    </recommendedName>
</protein>
<dbReference type="AlphaFoldDB" id="A0A0G1VZV8"/>
<evidence type="ECO:0000313" key="1">
    <source>
        <dbReference type="EMBL" id="KKU83638.1"/>
    </source>
</evidence>
<organism evidence="1 2">
    <name type="scientific">Candidatus Amesbacteria bacterium GW2011_GWC2_47_8</name>
    <dbReference type="NCBI Taxonomy" id="1618367"/>
    <lineage>
        <taxon>Bacteria</taxon>
        <taxon>Candidatus Amesiibacteriota</taxon>
    </lineage>
</organism>
<reference evidence="1 2" key="1">
    <citation type="journal article" date="2015" name="Nature">
        <title>rRNA introns, odd ribosomes, and small enigmatic genomes across a large radiation of phyla.</title>
        <authorList>
            <person name="Brown C.T."/>
            <person name="Hug L.A."/>
            <person name="Thomas B.C."/>
            <person name="Sharon I."/>
            <person name="Castelle C.J."/>
            <person name="Singh A."/>
            <person name="Wilkins M.J."/>
            <person name="Williams K.H."/>
            <person name="Banfield J.F."/>
        </authorList>
    </citation>
    <scope>NUCLEOTIDE SEQUENCE [LARGE SCALE GENOMIC DNA]</scope>
</reference>
<accession>A0A0G1VZV8</accession>
<gene>
    <name evidence="1" type="ORF">UY11_C0015G0001</name>
</gene>